<protein>
    <submittedName>
        <fullName evidence="4">Glycosyltransferase family 4 protein</fullName>
    </submittedName>
</protein>
<dbReference type="GO" id="GO:0016757">
    <property type="term" value="F:glycosyltransferase activity"/>
    <property type="evidence" value="ECO:0007669"/>
    <property type="project" value="InterPro"/>
</dbReference>
<evidence type="ECO:0000313" key="4">
    <source>
        <dbReference type="EMBL" id="QCI11301.1"/>
    </source>
</evidence>
<name>A0A4D6X9X9_PSEPU</name>
<evidence type="ECO:0000259" key="3">
    <source>
        <dbReference type="Pfam" id="PF13439"/>
    </source>
</evidence>
<dbReference type="OrthoDB" id="9815351at2"/>
<accession>A0A4D6X9X9</accession>
<dbReference type="Gene3D" id="3.40.50.2000">
    <property type="entry name" value="Glycogen Phosphorylase B"/>
    <property type="match status" value="2"/>
</dbReference>
<gene>
    <name evidence="4" type="ORF">E6B08_07705</name>
</gene>
<feature type="domain" description="Glycosyltransferase subfamily 4-like N-terminal" evidence="3">
    <location>
        <begin position="22"/>
        <end position="160"/>
    </location>
</feature>
<proteinExistence type="predicted"/>
<dbReference type="AlphaFoldDB" id="A0A4D6X9X9"/>
<dbReference type="PANTHER" id="PTHR46401">
    <property type="entry name" value="GLYCOSYLTRANSFERASE WBBK-RELATED"/>
    <property type="match status" value="1"/>
</dbReference>
<evidence type="ECO:0000259" key="2">
    <source>
        <dbReference type="Pfam" id="PF00534"/>
    </source>
</evidence>
<dbReference type="GO" id="GO:0009103">
    <property type="term" value="P:lipopolysaccharide biosynthetic process"/>
    <property type="evidence" value="ECO:0007669"/>
    <property type="project" value="TreeGrafter"/>
</dbReference>
<dbReference type="Proteomes" id="UP000298551">
    <property type="component" value="Chromosome"/>
</dbReference>
<sequence length="367" mass="40671">MKIAHLTSAHPRYDTRIFLKECRSLAQAGHETHLVVADGKGNEVRDLVGIHDVGASAGRLNRMMVATRKVYDKALELDAQIYHFHDPELLPVGLRLKLKGKKVIFDAHEDLPKQLMGKPYLNGLSKFLLSNLFKVIERVICKRFDVIITATPFITEKFKSINPASYTVSNFPMIGELACGEIDWSKKEKEVSYIGGIAAIRGISQVVSAMSYVKSGVRLQLGGRFSESLVEKSAKADEGWSHVDELGFVSREGVRDALSRSVGGIVTFLSAPNHIDAQPNKMFEYMSAGVPVIASNFPLWRQIIEGNGCGLCVDPMDPEKIAAAIDYLVEHPAEAEAMGRRGQRSVQEKYNWSIEEKVLLGIYAKLV</sequence>
<dbReference type="Pfam" id="PF00534">
    <property type="entry name" value="Glycos_transf_1"/>
    <property type="match status" value="1"/>
</dbReference>
<evidence type="ECO:0000256" key="1">
    <source>
        <dbReference type="ARBA" id="ARBA00022679"/>
    </source>
</evidence>
<feature type="domain" description="Glycosyl transferase family 1" evidence="2">
    <location>
        <begin position="184"/>
        <end position="343"/>
    </location>
</feature>
<dbReference type="Pfam" id="PF13439">
    <property type="entry name" value="Glyco_transf_4"/>
    <property type="match status" value="1"/>
</dbReference>
<evidence type="ECO:0000313" key="5">
    <source>
        <dbReference type="Proteomes" id="UP000298551"/>
    </source>
</evidence>
<dbReference type="SUPFAM" id="SSF53756">
    <property type="entry name" value="UDP-Glycosyltransferase/glycogen phosphorylase"/>
    <property type="match status" value="1"/>
</dbReference>
<dbReference type="InterPro" id="IPR001296">
    <property type="entry name" value="Glyco_trans_1"/>
</dbReference>
<dbReference type="PANTHER" id="PTHR46401:SF2">
    <property type="entry name" value="GLYCOSYLTRANSFERASE WBBK-RELATED"/>
    <property type="match status" value="1"/>
</dbReference>
<organism evidence="4 5">
    <name type="scientific">Pseudomonas putida</name>
    <name type="common">Arthrobacter siderocapsulatus</name>
    <dbReference type="NCBI Taxonomy" id="303"/>
    <lineage>
        <taxon>Bacteria</taxon>
        <taxon>Pseudomonadati</taxon>
        <taxon>Pseudomonadota</taxon>
        <taxon>Gammaproteobacteria</taxon>
        <taxon>Pseudomonadales</taxon>
        <taxon>Pseudomonadaceae</taxon>
        <taxon>Pseudomonas</taxon>
    </lineage>
</organism>
<dbReference type="InterPro" id="IPR028098">
    <property type="entry name" value="Glyco_trans_4-like_N"/>
</dbReference>
<keyword evidence="1 4" id="KW-0808">Transferase</keyword>
<dbReference type="CDD" id="cd03794">
    <property type="entry name" value="GT4_WbuB-like"/>
    <property type="match status" value="1"/>
</dbReference>
<reference evidence="5" key="1">
    <citation type="submission" date="2019-04" db="EMBL/GenBank/DDBJ databases">
        <title>Genome sequence of Pseudomonas putida 1290, an auxin catabolizing strain.</title>
        <authorList>
            <person name="Laird T.S."/>
            <person name="Leveau J.H.J."/>
        </authorList>
    </citation>
    <scope>NUCLEOTIDE SEQUENCE [LARGE SCALE GENOMIC DNA]</scope>
    <source>
        <strain evidence="5">1290</strain>
    </source>
</reference>
<dbReference type="EMBL" id="CP039371">
    <property type="protein sequence ID" value="QCI11301.1"/>
    <property type="molecule type" value="Genomic_DNA"/>
</dbReference>
<dbReference type="RefSeq" id="WP_136913481.1">
    <property type="nucleotide sequence ID" value="NZ_CP039371.1"/>
</dbReference>